<gene>
    <name evidence="2" type="ORF">EPJ79_00025</name>
</gene>
<organism evidence="2 3">
    <name type="scientific">Brachyspira aalborgi</name>
    <dbReference type="NCBI Taxonomy" id="29522"/>
    <lineage>
        <taxon>Bacteria</taxon>
        <taxon>Pseudomonadati</taxon>
        <taxon>Spirochaetota</taxon>
        <taxon>Spirochaetia</taxon>
        <taxon>Brachyspirales</taxon>
        <taxon>Brachyspiraceae</taxon>
        <taxon>Brachyspira</taxon>
    </lineage>
</organism>
<dbReference type="Gene3D" id="3.40.50.150">
    <property type="entry name" value="Vaccinia Virus protein VP39"/>
    <property type="match status" value="1"/>
</dbReference>
<dbReference type="EMBL" id="SAXU01000001">
    <property type="protein sequence ID" value="TXJ19582.1"/>
    <property type="molecule type" value="Genomic_DNA"/>
</dbReference>
<dbReference type="SUPFAM" id="SSF53335">
    <property type="entry name" value="S-adenosyl-L-methionine-dependent methyltransferases"/>
    <property type="match status" value="1"/>
</dbReference>
<accession>A0A5C8D630</accession>
<protein>
    <recommendedName>
        <fullName evidence="1">Methyltransferase FkbM domain-containing protein</fullName>
    </recommendedName>
</protein>
<sequence length="70" mass="8255">MDIEGAELEALKGAKETIVKYKPKLAICLYHQNSDFYNIPIYLKSIVPEYKFYFDHFTLNTWSSILFCKI</sequence>
<dbReference type="Pfam" id="PF05050">
    <property type="entry name" value="Methyltransf_21"/>
    <property type="match status" value="1"/>
</dbReference>
<dbReference type="AlphaFoldDB" id="A0A5C8D630"/>
<comment type="caution">
    <text evidence="2">The sequence shown here is derived from an EMBL/GenBank/DDBJ whole genome shotgun (WGS) entry which is preliminary data.</text>
</comment>
<reference evidence="2 3" key="1">
    <citation type="journal article" date="1992" name="Lakartidningen">
        <title>[Penicillin V and not amoxicillin is the first choice preparation in acute otitis].</title>
        <authorList>
            <person name="Kamme C."/>
            <person name="Lundgren K."/>
            <person name="Prellner K."/>
        </authorList>
    </citation>
    <scope>NUCLEOTIDE SEQUENCE [LARGE SCALE GENOMIC DNA]</scope>
    <source>
        <strain evidence="2 3">513A</strain>
    </source>
</reference>
<feature type="domain" description="Methyltransferase FkbM" evidence="1">
    <location>
        <begin position="1"/>
        <end position="43"/>
    </location>
</feature>
<proteinExistence type="predicted"/>
<dbReference type="InterPro" id="IPR006342">
    <property type="entry name" value="FkbM_mtfrase"/>
</dbReference>
<evidence type="ECO:0000313" key="3">
    <source>
        <dbReference type="Proteomes" id="UP000324638"/>
    </source>
</evidence>
<dbReference type="InterPro" id="IPR029063">
    <property type="entry name" value="SAM-dependent_MTases_sf"/>
</dbReference>
<evidence type="ECO:0000259" key="1">
    <source>
        <dbReference type="Pfam" id="PF05050"/>
    </source>
</evidence>
<name>A0A5C8D630_9SPIR</name>
<dbReference type="Proteomes" id="UP000324638">
    <property type="component" value="Unassembled WGS sequence"/>
</dbReference>
<evidence type="ECO:0000313" key="2">
    <source>
        <dbReference type="EMBL" id="TXJ19582.1"/>
    </source>
</evidence>